<sequence>MELNEINLNEVFDSEIAQYQAINVNQKAKVPQLWNIKVPGNDNLLVRMVSYLSKGDAVKQVKMGDKFVQVFLMSLSKNGNASELRNGLGADPIGALNTIFDTVYEQVKKLKIDAVLFRFPAKKMKGQEKSLQRIIKRLAMQRTGGKFVVLEDLYQFTGKHAYVLIYRKNKPLEDISGIPDIDSSLYTKVESKVGDVYINDKTGKQVSKMEAIAGSIAAQENERNERSLISKTKVSRRELMTALYSISKPDDLDGYSKEAKEAFVKFQGNPPIYSSVDAPFSRIQTRVNEKTKETFSNIADMLPMSDDEQVESKYHTELDNIRTAVVLAIHNEDKYLSPSELDLKIKPYMLKLSEILKSDKEIIFKFKDITEYTLKYLPSDIEYSEKLSSISKIIQAISSSYTDVVGSSYRNLEESIDYTAEEKEAITNYTSQNYEDINSFLLGNDEATKKTINTYIPNLDKAFSKGVKLDRSTILYRAQRHEYKDLDKSVQNKILYFPNFVSTSLAPVFFNKGFSNSASSYIGQPQDWETQARETLGDKVVDSKAEYKSDYIARLGIMISGVHKVKVIVPGDLSRFSHESEVILPRGSALKIRSIHGSGELSKSFLINTVYMPPEDLVECTDVFDGDKFLNEGVLEKINFRNFVKEQEIIKENQTLESSEAMSILADIMDFDQIPEKFIN</sequence>
<dbReference type="SUPFAM" id="SSF56399">
    <property type="entry name" value="ADP-ribosylation"/>
    <property type="match status" value="1"/>
</dbReference>
<dbReference type="Proteomes" id="UP000257595">
    <property type="component" value="Segment"/>
</dbReference>
<feature type="chain" id="PRO_5042304287" description="NAD(+)--arginine ADP-ribosyltransferase" evidence="1">
    <location>
        <begin position="1"/>
        <end position="680"/>
    </location>
</feature>
<dbReference type="PROSITE" id="PS51996">
    <property type="entry name" value="TR_MART"/>
    <property type="match status" value="1"/>
</dbReference>
<dbReference type="InterPro" id="IPR016225">
    <property type="entry name" value="Phage_T4_Alt-like"/>
</dbReference>
<dbReference type="Gene3D" id="3.90.176.10">
    <property type="entry name" value="Toxin ADP-ribosyltransferase, Chain A, domain 1"/>
    <property type="match status" value="1"/>
</dbReference>
<dbReference type="InterPro" id="IPR003540">
    <property type="entry name" value="ADP-ribosyltransferase"/>
</dbReference>
<keyword evidence="1" id="KW-0548">Nucleotidyltransferase</keyword>
<dbReference type="EMBL" id="MF001355">
    <property type="protein sequence ID" value="ASZ76457.1"/>
    <property type="molecule type" value="Genomic_DNA"/>
</dbReference>
<keyword evidence="1 3" id="KW-0808">Transferase</keyword>
<feature type="site" description="Cleavage" evidence="1">
    <location>
        <begin position="10"/>
        <end position="11"/>
    </location>
</feature>
<comment type="similarity">
    <text evidence="1">Belongs to the Tevenvirinae NAD(+)--arginine ADP-ribosyltransferase family.</text>
</comment>
<reference evidence="3 4" key="1">
    <citation type="submission" date="2017-04" db="EMBL/GenBank/DDBJ databases">
        <title>Complete Genome Sequence of Lytic Bacteriophage PM2 Infecting Proteus mirabilis Isolates.</title>
        <authorList>
            <person name="Kim D."/>
            <person name="Kim Y.J."/>
            <person name="Han B.K."/>
            <person name="Kim H."/>
        </authorList>
    </citation>
    <scope>NUCLEOTIDE SEQUENCE [LARGE SCALE GENOMIC DNA]</scope>
</reference>
<proteinExistence type="inferred from homology"/>
<keyword evidence="1" id="KW-0328">Glycosyltransferase</keyword>
<feature type="active site" evidence="1">
    <location>
        <position position="581"/>
    </location>
</feature>
<dbReference type="GO" id="GO:0044423">
    <property type="term" value="C:virion component"/>
    <property type="evidence" value="ECO:0007669"/>
    <property type="project" value="UniProtKB-UniRule"/>
</dbReference>
<feature type="domain" description="ADP ribosyltransferase" evidence="2">
    <location>
        <begin position="410"/>
        <end position="596"/>
    </location>
</feature>
<dbReference type="EC" id="2.4.2.31" evidence="1"/>
<organism evidence="3 4">
    <name type="scientific">Proteus phage PM2</name>
    <dbReference type="NCBI Taxonomy" id="2025809"/>
    <lineage>
        <taxon>Viruses</taxon>
        <taxon>Duplodnaviria</taxon>
        <taxon>Heunggongvirae</taxon>
        <taxon>Uroviricota</taxon>
        <taxon>Caudoviricetes</taxon>
        <taxon>Pantevenvirales</taxon>
        <taxon>Straboviridae</taxon>
        <taxon>Bragavirus</taxon>
        <taxon>Bragavirus pm2</taxon>
    </lineage>
</organism>
<comment type="caution">
    <text evidence="1">Lacks conserved residue(s) required for the propagation of feature annotation.</text>
</comment>
<comment type="function">
    <text evidence="1">ADP-ribosyltransferase that efficiently ADP-ribosylates one of the two alpha subunits of host RNA polymerase RPOA on an arginine located in the C-terminal region. ADP-ribosylation of RPOA alpha subunit enhances the transcription of viral early genes. Also ribosylates RPOA subunits beta, beta' and sigma 70 and performs an autoribosylation reaction.</text>
</comment>
<dbReference type="GO" id="GO:0016779">
    <property type="term" value="F:nucleotidyltransferase activity"/>
    <property type="evidence" value="ECO:0007669"/>
    <property type="project" value="UniProtKB-KW"/>
</dbReference>
<dbReference type="GO" id="GO:0106274">
    <property type="term" value="F:NAD+-protein-arginine ADP-ribosyltransferase activity"/>
    <property type="evidence" value="ECO:0007669"/>
    <property type="project" value="UniProtKB-UniRule"/>
</dbReference>
<dbReference type="HAMAP" id="MF_04139">
    <property type="entry name" value="ALT_T4"/>
    <property type="match status" value="1"/>
</dbReference>
<evidence type="ECO:0000313" key="4">
    <source>
        <dbReference type="Proteomes" id="UP000257595"/>
    </source>
</evidence>
<evidence type="ECO:0000259" key="2">
    <source>
        <dbReference type="Pfam" id="PF03496"/>
    </source>
</evidence>
<dbReference type="GO" id="GO:0046782">
    <property type="term" value="P:regulation of viral transcription"/>
    <property type="evidence" value="ECO:0007669"/>
    <property type="project" value="UniProtKB-UniRule"/>
</dbReference>
<name>A0A249XWW6_9CAUD</name>
<keyword evidence="1" id="KW-0946">Virion</keyword>
<evidence type="ECO:0000256" key="1">
    <source>
        <dbReference type="HAMAP-Rule" id="MF_04139"/>
    </source>
</evidence>
<evidence type="ECO:0000313" key="3">
    <source>
        <dbReference type="EMBL" id="ASZ76457.1"/>
    </source>
</evidence>
<accession>A0A249XWW6</accession>
<comment type="catalytic activity">
    <reaction evidence="1">
        <text>L-arginyl-[protein] + NAD(+) = N(omega)-(ADP-D-ribosyl)-L-arginyl-[protein] + nicotinamide + H(+)</text>
        <dbReference type="Rhea" id="RHEA:19149"/>
        <dbReference type="Rhea" id="RHEA-COMP:10532"/>
        <dbReference type="Rhea" id="RHEA-COMP:15087"/>
        <dbReference type="ChEBI" id="CHEBI:15378"/>
        <dbReference type="ChEBI" id="CHEBI:17154"/>
        <dbReference type="ChEBI" id="CHEBI:29965"/>
        <dbReference type="ChEBI" id="CHEBI:57540"/>
        <dbReference type="ChEBI" id="CHEBI:142554"/>
        <dbReference type="EC" id="2.4.2.31"/>
    </reaction>
</comment>
<protein>
    <recommendedName>
        <fullName evidence="1">NAD(+)--arginine ADP-ribosyltransferase</fullName>
        <ecNumber evidence="1">2.4.2.31</ecNumber>
    </recommendedName>
</protein>
<dbReference type="PIRSF" id="PIRSF000491">
    <property type="entry name" value="Alt_phage"/>
    <property type="match status" value="1"/>
</dbReference>
<keyword evidence="1" id="KW-0520">NAD</keyword>
<dbReference type="GO" id="GO:0005576">
    <property type="term" value="C:extracellular region"/>
    <property type="evidence" value="ECO:0007669"/>
    <property type="project" value="InterPro"/>
</dbReference>
<dbReference type="Pfam" id="PF03496">
    <property type="entry name" value="ADPrib_exo_Tox"/>
    <property type="match status" value="1"/>
</dbReference>
<comment type="subcellular location">
    <subcellularLocation>
        <location evidence="1">Virion</location>
    </subcellularLocation>
    <text evidence="1">About 25-50 copies per virion. This protein is injected into the bacterial cell along with the viral DNA.</text>
</comment>
<keyword evidence="4" id="KW-1185">Reference proteome</keyword>